<sequence>MPVRSERTSKVNVWTSFPTVGEPVPICPVPEISVPVGGVGQFTVKLALAVLPAVTVTVCGFVLVTVQFDATVSITL</sequence>
<protein>
    <submittedName>
        <fullName evidence="2">Uncharacterized protein</fullName>
    </submittedName>
</protein>
<name>A0A537KR24_9BACT</name>
<accession>A0A537KR24</accession>
<dbReference type="EMBL" id="VBAL01000180">
    <property type="protein sequence ID" value="TMI98195.1"/>
    <property type="molecule type" value="Genomic_DNA"/>
</dbReference>
<evidence type="ECO:0000256" key="1">
    <source>
        <dbReference type="SAM" id="Phobius"/>
    </source>
</evidence>
<feature type="transmembrane region" description="Helical" evidence="1">
    <location>
        <begin position="46"/>
        <end position="68"/>
    </location>
</feature>
<keyword evidence="1" id="KW-0472">Membrane</keyword>
<evidence type="ECO:0000313" key="2">
    <source>
        <dbReference type="EMBL" id="TMI98195.1"/>
    </source>
</evidence>
<gene>
    <name evidence="2" type="ORF">E6H01_12640</name>
</gene>
<dbReference type="AlphaFoldDB" id="A0A537KR24"/>
<keyword evidence="1" id="KW-0812">Transmembrane</keyword>
<reference evidence="2 3" key="1">
    <citation type="journal article" date="2019" name="Nat. Microbiol.">
        <title>Mediterranean grassland soil C-N compound turnover is dependent on rainfall and depth, and is mediated by genomically divergent microorganisms.</title>
        <authorList>
            <person name="Diamond S."/>
            <person name="Andeer P.F."/>
            <person name="Li Z."/>
            <person name="Crits-Christoph A."/>
            <person name="Burstein D."/>
            <person name="Anantharaman K."/>
            <person name="Lane K.R."/>
            <person name="Thomas B.C."/>
            <person name="Pan C."/>
            <person name="Northen T.R."/>
            <person name="Banfield J.F."/>
        </authorList>
    </citation>
    <scope>NUCLEOTIDE SEQUENCE [LARGE SCALE GENOMIC DNA]</scope>
    <source>
        <strain evidence="2">NP_4</strain>
    </source>
</reference>
<organism evidence="2 3">
    <name type="scientific">Candidatus Segetimicrobium genomatis</name>
    <dbReference type="NCBI Taxonomy" id="2569760"/>
    <lineage>
        <taxon>Bacteria</taxon>
        <taxon>Bacillati</taxon>
        <taxon>Candidatus Sysuimicrobiota</taxon>
        <taxon>Candidatus Sysuimicrobiia</taxon>
        <taxon>Candidatus Sysuimicrobiales</taxon>
        <taxon>Candidatus Segetimicrobiaceae</taxon>
        <taxon>Candidatus Segetimicrobium</taxon>
    </lineage>
</organism>
<comment type="caution">
    <text evidence="2">The sequence shown here is derived from an EMBL/GenBank/DDBJ whole genome shotgun (WGS) entry which is preliminary data.</text>
</comment>
<evidence type="ECO:0000313" key="3">
    <source>
        <dbReference type="Proteomes" id="UP000319353"/>
    </source>
</evidence>
<proteinExistence type="predicted"/>
<dbReference type="Proteomes" id="UP000319353">
    <property type="component" value="Unassembled WGS sequence"/>
</dbReference>
<keyword evidence="1" id="KW-1133">Transmembrane helix</keyword>